<reference evidence="1" key="1">
    <citation type="submission" date="2020-02" db="EMBL/GenBank/DDBJ databases">
        <authorList>
            <person name="Meier V. D."/>
        </authorList>
    </citation>
    <scope>NUCLEOTIDE SEQUENCE</scope>
    <source>
        <strain evidence="1">AVDCRST_MAG35</strain>
    </source>
</reference>
<name>A0A6J4PVB4_9ACTN</name>
<feature type="non-terminal residue" evidence="1">
    <location>
        <position position="1"/>
    </location>
</feature>
<sequence>AERLGVRTDEDAERVALRAALLPADDPLAWLASVYDFLTWLQESLVQALTSAPRR</sequence>
<dbReference type="Pfam" id="PF09438">
    <property type="entry name" value="DUF2017"/>
    <property type="match status" value="1"/>
</dbReference>
<dbReference type="EMBL" id="CADCUY010000479">
    <property type="protein sequence ID" value="CAA9426651.1"/>
    <property type="molecule type" value="Genomic_DNA"/>
</dbReference>
<dbReference type="AlphaFoldDB" id="A0A6J4PVB4"/>
<accession>A0A6J4PVB4</accession>
<protein>
    <submittedName>
        <fullName evidence="1">Uncharacterized protein</fullName>
    </submittedName>
</protein>
<organism evidence="1">
    <name type="scientific">uncultured Quadrisphaera sp</name>
    <dbReference type="NCBI Taxonomy" id="904978"/>
    <lineage>
        <taxon>Bacteria</taxon>
        <taxon>Bacillati</taxon>
        <taxon>Actinomycetota</taxon>
        <taxon>Actinomycetes</taxon>
        <taxon>Kineosporiales</taxon>
        <taxon>Kineosporiaceae</taxon>
        <taxon>Quadrisphaera</taxon>
        <taxon>environmental samples</taxon>
    </lineage>
</organism>
<dbReference type="InterPro" id="IPR018561">
    <property type="entry name" value="AosR"/>
</dbReference>
<gene>
    <name evidence="1" type="ORF">AVDCRST_MAG35-2325</name>
</gene>
<evidence type="ECO:0000313" key="1">
    <source>
        <dbReference type="EMBL" id="CAA9426651.1"/>
    </source>
</evidence>
<proteinExistence type="predicted"/>